<keyword evidence="2" id="KW-1185">Reference proteome</keyword>
<evidence type="ECO:0000313" key="1">
    <source>
        <dbReference type="EMBL" id="GAA47992.1"/>
    </source>
</evidence>
<reference evidence="1" key="1">
    <citation type="journal article" date="2011" name="Genome Biol.">
        <title>The draft genome of the carcinogenic human liver fluke Clonorchis sinensis.</title>
        <authorList>
            <person name="Wang X."/>
            <person name="Chen W."/>
            <person name="Huang Y."/>
            <person name="Sun J."/>
            <person name="Men J."/>
            <person name="Liu H."/>
            <person name="Luo F."/>
            <person name="Guo L."/>
            <person name="Lv X."/>
            <person name="Deng C."/>
            <person name="Zhou C."/>
            <person name="Fan Y."/>
            <person name="Li X."/>
            <person name="Huang L."/>
            <person name="Hu Y."/>
            <person name="Liang C."/>
            <person name="Hu X."/>
            <person name="Xu J."/>
            <person name="Yu X."/>
        </authorList>
    </citation>
    <scope>NUCLEOTIDE SEQUENCE [LARGE SCALE GENOMIC DNA]</scope>
    <source>
        <strain evidence="1">Henan</strain>
    </source>
</reference>
<organism evidence="1 2">
    <name type="scientific">Clonorchis sinensis</name>
    <name type="common">Chinese liver fluke</name>
    <dbReference type="NCBI Taxonomy" id="79923"/>
    <lineage>
        <taxon>Eukaryota</taxon>
        <taxon>Metazoa</taxon>
        <taxon>Spiralia</taxon>
        <taxon>Lophotrochozoa</taxon>
        <taxon>Platyhelminthes</taxon>
        <taxon>Trematoda</taxon>
        <taxon>Digenea</taxon>
        <taxon>Opisthorchiida</taxon>
        <taxon>Opisthorchiata</taxon>
        <taxon>Opisthorchiidae</taxon>
        <taxon>Clonorchis</taxon>
    </lineage>
</organism>
<dbReference type="AlphaFoldDB" id="G7Y4V6"/>
<feature type="non-terminal residue" evidence="1">
    <location>
        <position position="51"/>
    </location>
</feature>
<accession>G7Y4V6</accession>
<evidence type="ECO:0000313" key="2">
    <source>
        <dbReference type="Proteomes" id="UP000008909"/>
    </source>
</evidence>
<dbReference type="Proteomes" id="UP000008909">
    <property type="component" value="Unassembled WGS sequence"/>
</dbReference>
<dbReference type="EMBL" id="DF142864">
    <property type="protein sequence ID" value="GAA47992.1"/>
    <property type="molecule type" value="Genomic_DNA"/>
</dbReference>
<sequence length="51" mass="5712">MAEFDNMVSLLVSDKFAFVQPDAQKFSLLTNMLNKRLEDGQGECFLELGIG</sequence>
<proteinExistence type="predicted"/>
<name>G7Y4V6_CLOSI</name>
<reference key="2">
    <citation type="submission" date="2011-10" db="EMBL/GenBank/DDBJ databases">
        <title>The genome and transcriptome sequence of Clonorchis sinensis provide insights into the carcinogenic liver fluke.</title>
        <authorList>
            <person name="Wang X."/>
            <person name="Huang Y."/>
            <person name="Chen W."/>
            <person name="Liu H."/>
            <person name="Guo L."/>
            <person name="Chen Y."/>
            <person name="Luo F."/>
            <person name="Zhou W."/>
            <person name="Sun J."/>
            <person name="Mao Q."/>
            <person name="Liang P."/>
            <person name="Zhou C."/>
            <person name="Tian Y."/>
            <person name="Men J."/>
            <person name="Lv X."/>
            <person name="Huang L."/>
            <person name="Zhou J."/>
            <person name="Hu Y."/>
            <person name="Li R."/>
            <person name="Zhang F."/>
            <person name="Lei H."/>
            <person name="Li X."/>
            <person name="Hu X."/>
            <person name="Liang C."/>
            <person name="Xu J."/>
            <person name="Wu Z."/>
            <person name="Yu X."/>
        </authorList>
    </citation>
    <scope>NUCLEOTIDE SEQUENCE</scope>
    <source>
        <strain>Henan</strain>
    </source>
</reference>
<protein>
    <submittedName>
        <fullName evidence="1">Uncharacterized protein</fullName>
    </submittedName>
</protein>
<gene>
    <name evidence="1" type="ORF">CLF_101055</name>
</gene>